<sequence>MSSSSSSAEATPAVAPAPAAAPKAGPRQRKPCTKCGKWFNKKSKADHGKVHKLEEMGVPALRPCSKCTVGSQCLVARHPEEVTTYACICCLRAHRQCSFTTEGRHEQMRTGQQWVPVHPAL</sequence>
<feature type="region of interest" description="Disordered" evidence="1">
    <location>
        <begin position="1"/>
        <end position="35"/>
    </location>
</feature>
<proteinExistence type="predicted"/>
<keyword evidence="3" id="KW-1185">Reference proteome</keyword>
<reference evidence="2" key="2">
    <citation type="submission" date="2020-05" db="EMBL/GenBank/DDBJ databases">
        <authorList>
            <person name="Kim H.-S."/>
            <person name="Proctor R.H."/>
            <person name="Brown D.W."/>
        </authorList>
    </citation>
    <scope>NUCLEOTIDE SEQUENCE</scope>
    <source>
        <strain evidence="2">NRRL 20472</strain>
    </source>
</reference>
<protein>
    <recommendedName>
        <fullName evidence="4">C2H2-type domain-containing protein</fullName>
    </recommendedName>
</protein>
<evidence type="ECO:0000256" key="1">
    <source>
        <dbReference type="SAM" id="MobiDB-lite"/>
    </source>
</evidence>
<feature type="compositionally biased region" description="Low complexity" evidence="1">
    <location>
        <begin position="1"/>
        <end position="25"/>
    </location>
</feature>
<evidence type="ECO:0008006" key="4">
    <source>
        <dbReference type="Google" id="ProtNLM"/>
    </source>
</evidence>
<dbReference type="Proteomes" id="UP000622797">
    <property type="component" value="Unassembled WGS sequence"/>
</dbReference>
<gene>
    <name evidence="2" type="ORF">FSARC_205</name>
</gene>
<dbReference type="AlphaFoldDB" id="A0A8H4UCK1"/>
<name>A0A8H4UCK1_9HYPO</name>
<accession>A0A8H4UCK1</accession>
<dbReference type="EMBL" id="JABEXW010000015">
    <property type="protein sequence ID" value="KAF4973508.1"/>
    <property type="molecule type" value="Genomic_DNA"/>
</dbReference>
<evidence type="ECO:0000313" key="2">
    <source>
        <dbReference type="EMBL" id="KAF4973508.1"/>
    </source>
</evidence>
<reference evidence="2" key="1">
    <citation type="journal article" date="2020" name="BMC Genomics">
        <title>Correction to: Identification and distribution of gene clusters required for synthesis of sphingolipid metabolism inhibitors in diverse species of the filamentous fungus Fusarium.</title>
        <authorList>
            <person name="Kim H.S."/>
            <person name="Lohmar J.M."/>
            <person name="Busman M."/>
            <person name="Brown D.W."/>
            <person name="Naumann T.A."/>
            <person name="Divon H.H."/>
            <person name="Lysoe E."/>
            <person name="Uhlig S."/>
            <person name="Proctor R.H."/>
        </authorList>
    </citation>
    <scope>NUCLEOTIDE SEQUENCE</scope>
    <source>
        <strain evidence="2">NRRL 20472</strain>
    </source>
</reference>
<evidence type="ECO:0000313" key="3">
    <source>
        <dbReference type="Proteomes" id="UP000622797"/>
    </source>
</evidence>
<organism evidence="2 3">
    <name type="scientific">Fusarium sarcochroum</name>
    <dbReference type="NCBI Taxonomy" id="1208366"/>
    <lineage>
        <taxon>Eukaryota</taxon>
        <taxon>Fungi</taxon>
        <taxon>Dikarya</taxon>
        <taxon>Ascomycota</taxon>
        <taxon>Pezizomycotina</taxon>
        <taxon>Sordariomycetes</taxon>
        <taxon>Hypocreomycetidae</taxon>
        <taxon>Hypocreales</taxon>
        <taxon>Nectriaceae</taxon>
        <taxon>Fusarium</taxon>
        <taxon>Fusarium lateritium species complex</taxon>
    </lineage>
</organism>
<comment type="caution">
    <text evidence="2">The sequence shown here is derived from an EMBL/GenBank/DDBJ whole genome shotgun (WGS) entry which is preliminary data.</text>
</comment>
<dbReference type="OrthoDB" id="5086876at2759"/>